<dbReference type="EMBL" id="JBHTMO010000021">
    <property type="protein sequence ID" value="MFD1393278.1"/>
    <property type="molecule type" value="Genomic_DNA"/>
</dbReference>
<organism evidence="8 9">
    <name type="scientific">Lacticaseibacillus jixianensis</name>
    <dbReference type="NCBI Taxonomy" id="2486012"/>
    <lineage>
        <taxon>Bacteria</taxon>
        <taxon>Bacillati</taxon>
        <taxon>Bacillota</taxon>
        <taxon>Bacilli</taxon>
        <taxon>Lactobacillales</taxon>
        <taxon>Lactobacillaceae</taxon>
        <taxon>Lacticaseibacillus</taxon>
    </lineage>
</organism>
<keyword evidence="4 7" id="KW-0812">Transmembrane</keyword>
<comment type="similarity">
    <text evidence="2">Belongs to the UPF0410 family.</text>
</comment>
<evidence type="ECO:0000256" key="7">
    <source>
        <dbReference type="SAM" id="Phobius"/>
    </source>
</evidence>
<comment type="caution">
    <text evidence="8">The sequence shown here is derived from an EMBL/GenBank/DDBJ whole genome shotgun (WGS) entry which is preliminary data.</text>
</comment>
<proteinExistence type="inferred from homology"/>
<accession>A0ABW4BB72</accession>
<dbReference type="PANTHER" id="PTHR33884">
    <property type="entry name" value="UPF0410 PROTEIN YMGE"/>
    <property type="match status" value="1"/>
</dbReference>
<keyword evidence="5 7" id="KW-1133">Transmembrane helix</keyword>
<protein>
    <submittedName>
        <fullName evidence="8">GlsB/YeaQ/YmgE family stress response membrane protein</fullName>
    </submittedName>
</protein>
<evidence type="ECO:0000313" key="9">
    <source>
        <dbReference type="Proteomes" id="UP001597249"/>
    </source>
</evidence>
<keyword evidence="3" id="KW-1003">Cell membrane</keyword>
<dbReference type="Pfam" id="PF04226">
    <property type="entry name" value="Transgly_assoc"/>
    <property type="match status" value="1"/>
</dbReference>
<dbReference type="PANTHER" id="PTHR33884:SF3">
    <property type="entry name" value="UPF0410 PROTEIN YMGE"/>
    <property type="match status" value="1"/>
</dbReference>
<reference evidence="9" key="1">
    <citation type="journal article" date="2019" name="Int. J. Syst. Evol. Microbiol.">
        <title>The Global Catalogue of Microorganisms (GCM) 10K type strain sequencing project: providing services to taxonomists for standard genome sequencing and annotation.</title>
        <authorList>
            <consortium name="The Broad Institute Genomics Platform"/>
            <consortium name="The Broad Institute Genome Sequencing Center for Infectious Disease"/>
            <person name="Wu L."/>
            <person name="Ma J."/>
        </authorList>
    </citation>
    <scope>NUCLEOTIDE SEQUENCE [LARGE SCALE GENOMIC DNA]</scope>
    <source>
        <strain evidence="9">CCM 8911</strain>
    </source>
</reference>
<dbReference type="Proteomes" id="UP001597249">
    <property type="component" value="Unassembled WGS sequence"/>
</dbReference>
<keyword evidence="9" id="KW-1185">Reference proteome</keyword>
<dbReference type="InterPro" id="IPR007341">
    <property type="entry name" value="Transgly_assoc"/>
</dbReference>
<evidence type="ECO:0000256" key="6">
    <source>
        <dbReference type="ARBA" id="ARBA00023136"/>
    </source>
</evidence>
<name>A0ABW4BB72_9LACO</name>
<evidence type="ECO:0000256" key="4">
    <source>
        <dbReference type="ARBA" id="ARBA00022692"/>
    </source>
</evidence>
<evidence type="ECO:0000313" key="8">
    <source>
        <dbReference type="EMBL" id="MFD1393278.1"/>
    </source>
</evidence>
<evidence type="ECO:0000256" key="3">
    <source>
        <dbReference type="ARBA" id="ARBA00022475"/>
    </source>
</evidence>
<comment type="subcellular location">
    <subcellularLocation>
        <location evidence="1">Cell membrane</location>
        <topology evidence="1">Multi-pass membrane protein</topology>
    </subcellularLocation>
</comment>
<feature type="transmembrane region" description="Helical" evidence="7">
    <location>
        <begin position="55"/>
        <end position="78"/>
    </location>
</feature>
<evidence type="ECO:0000256" key="1">
    <source>
        <dbReference type="ARBA" id="ARBA00004651"/>
    </source>
</evidence>
<dbReference type="RefSeq" id="WP_125586495.1">
    <property type="nucleotide sequence ID" value="NZ_JBHTMO010000021.1"/>
</dbReference>
<gene>
    <name evidence="8" type="ORF">ACFQ3L_06800</name>
</gene>
<evidence type="ECO:0000256" key="2">
    <source>
        <dbReference type="ARBA" id="ARBA00011006"/>
    </source>
</evidence>
<feature type="transmembrane region" description="Helical" evidence="7">
    <location>
        <begin position="30"/>
        <end position="49"/>
    </location>
</feature>
<keyword evidence="6 7" id="KW-0472">Membrane</keyword>
<feature type="transmembrane region" description="Helical" evidence="7">
    <location>
        <begin position="6"/>
        <end position="23"/>
    </location>
</feature>
<sequence>MLHLIWVLIIGAVIGAIGSMIVGRDMPGGWIGNIIGGLVGAWVGSSLLGGWGPNVAGMAIIPAIVGAIIVVFVVSLLIGTMGKKRDRA</sequence>
<evidence type="ECO:0000256" key="5">
    <source>
        <dbReference type="ARBA" id="ARBA00022989"/>
    </source>
</evidence>